<name>A0A4U3M2E7_9ACTN</name>
<dbReference type="PANTHER" id="PTHR43364">
    <property type="entry name" value="NADH-SPECIFIC METHYLGLYOXAL REDUCTASE-RELATED"/>
    <property type="match status" value="1"/>
</dbReference>
<gene>
    <name evidence="2" type="ORF">FDA38_09250</name>
</gene>
<dbReference type="OrthoDB" id="3664926at2"/>
<comment type="caution">
    <text evidence="2">The sequence shown here is derived from an EMBL/GenBank/DDBJ whole genome shotgun (WGS) entry which is preliminary data.</text>
</comment>
<dbReference type="PANTHER" id="PTHR43364:SF6">
    <property type="entry name" value="OXIDOREDUCTASE-RELATED"/>
    <property type="match status" value="1"/>
</dbReference>
<evidence type="ECO:0000259" key="1">
    <source>
        <dbReference type="Pfam" id="PF00248"/>
    </source>
</evidence>
<evidence type="ECO:0000313" key="3">
    <source>
        <dbReference type="Proteomes" id="UP000305836"/>
    </source>
</evidence>
<dbReference type="RefSeq" id="WP_137253602.1">
    <property type="nucleotide sequence ID" value="NZ_JBHSPQ010000001.1"/>
</dbReference>
<dbReference type="AlphaFoldDB" id="A0A4U3M2E7"/>
<reference evidence="2 3" key="1">
    <citation type="submission" date="2019-04" db="EMBL/GenBank/DDBJ databases">
        <title>Kribbella sp. NEAU-THZ 27 nov., a novel actinomycete isolated from soil.</title>
        <authorList>
            <person name="Duan L."/>
        </authorList>
    </citation>
    <scope>NUCLEOTIDE SEQUENCE [LARGE SCALE GENOMIC DNA]</scope>
    <source>
        <strain evidence="3">NEAU-THZ27</strain>
    </source>
</reference>
<dbReference type="GO" id="GO:0005829">
    <property type="term" value="C:cytosol"/>
    <property type="evidence" value="ECO:0007669"/>
    <property type="project" value="TreeGrafter"/>
</dbReference>
<dbReference type="SUPFAM" id="SSF51430">
    <property type="entry name" value="NAD(P)-linked oxidoreductase"/>
    <property type="match status" value="1"/>
</dbReference>
<evidence type="ECO:0000313" key="2">
    <source>
        <dbReference type="EMBL" id="TKK82915.1"/>
    </source>
</evidence>
<sequence length="330" mass="35552">MRYLTIGTDPARQRRVSQIALGAMLMGTATDEATSYAILDRYVEAGGTFVDTANNYAFWVNGTQGGESEQLLGRWLRSRGVGDELTIATKVGGRPPRPANALSEDLEGLSAQVIKESLARSLENLGRDHVDVYYAHVPDPATPLEVQVEAFGEHAVEGTVGLVGLSNYWSWQIERFRALAAAGGLPTCDVLQHHHTYFRARTDQGGLRSRDGAIGVTDGQLLSYLRAEPGLTLVAYSPLLSGSYVRADKPLDELYDHAGTRARKIALDEVVRETGATANQVVLSWLMGGEIPIVPLVGASSVAQIDETLAAVDLELTSEQRHKLGAAGQN</sequence>
<feature type="domain" description="NADP-dependent oxidoreductase" evidence="1">
    <location>
        <begin position="19"/>
        <end position="322"/>
    </location>
</feature>
<dbReference type="Pfam" id="PF00248">
    <property type="entry name" value="Aldo_ket_red"/>
    <property type="match status" value="1"/>
</dbReference>
<dbReference type="Proteomes" id="UP000305836">
    <property type="component" value="Unassembled WGS sequence"/>
</dbReference>
<proteinExistence type="predicted"/>
<accession>A0A4U3M2E7</accession>
<dbReference type="InterPro" id="IPR050523">
    <property type="entry name" value="AKR_Detox_Biosynth"/>
</dbReference>
<protein>
    <submittedName>
        <fullName evidence="2">Aldo/keto reductase</fullName>
    </submittedName>
</protein>
<dbReference type="EMBL" id="SZPZ01000001">
    <property type="protein sequence ID" value="TKK82915.1"/>
    <property type="molecule type" value="Genomic_DNA"/>
</dbReference>
<organism evidence="2 3">
    <name type="scientific">Kribbella jiaozuonensis</name>
    <dbReference type="NCBI Taxonomy" id="2575441"/>
    <lineage>
        <taxon>Bacteria</taxon>
        <taxon>Bacillati</taxon>
        <taxon>Actinomycetota</taxon>
        <taxon>Actinomycetes</taxon>
        <taxon>Propionibacteriales</taxon>
        <taxon>Kribbellaceae</taxon>
        <taxon>Kribbella</taxon>
    </lineage>
</organism>
<dbReference type="InterPro" id="IPR036812">
    <property type="entry name" value="NAD(P)_OxRdtase_dom_sf"/>
</dbReference>
<dbReference type="InterPro" id="IPR023210">
    <property type="entry name" value="NADP_OxRdtase_dom"/>
</dbReference>
<dbReference type="Gene3D" id="3.20.20.100">
    <property type="entry name" value="NADP-dependent oxidoreductase domain"/>
    <property type="match status" value="1"/>
</dbReference>
<keyword evidence="3" id="KW-1185">Reference proteome</keyword>